<dbReference type="NCBIfam" id="TIGR00236">
    <property type="entry name" value="wecB"/>
    <property type="match status" value="1"/>
</dbReference>
<keyword evidence="8" id="KW-1185">Reference proteome</keyword>
<organism evidence="7 8">
    <name type="scientific">Azorhizobium caulinodans (strain ATCC 43989 / DSM 5975 / JCM 20966 / LMG 6465 / NBRC 14845 / NCIMB 13405 / ORS 571)</name>
    <dbReference type="NCBI Taxonomy" id="438753"/>
    <lineage>
        <taxon>Bacteria</taxon>
        <taxon>Pseudomonadati</taxon>
        <taxon>Pseudomonadota</taxon>
        <taxon>Alphaproteobacteria</taxon>
        <taxon>Hyphomicrobiales</taxon>
        <taxon>Xanthobacteraceae</taxon>
        <taxon>Azorhizobium</taxon>
    </lineage>
</organism>
<dbReference type="KEGG" id="azc:AZC_3215"/>
<dbReference type="eggNOG" id="COG0381">
    <property type="taxonomic scope" value="Bacteria"/>
</dbReference>
<reference evidence="8" key="2">
    <citation type="submission" date="2007-04" db="EMBL/GenBank/DDBJ databases">
        <title>Complete genome sequence of the nitrogen-fixing bacterium Azorhizobium caulinodans ORS571.</title>
        <authorList>
            <person name="Lee K.B."/>
            <person name="Backer P.D."/>
            <person name="Aono T."/>
            <person name="Liu C.T."/>
            <person name="Suzuki S."/>
            <person name="Suzuki T."/>
            <person name="Kaneko T."/>
            <person name="Yamada M."/>
            <person name="Tabata S."/>
            <person name="Kupfer D.M."/>
            <person name="Najar F.Z."/>
            <person name="Wiley G.B."/>
            <person name="Roe B."/>
            <person name="Binnewies T."/>
            <person name="Ussery D."/>
            <person name="Vereecke D."/>
            <person name="Gevers D."/>
            <person name="Holsters M."/>
            <person name="Oyaizu H."/>
        </authorList>
    </citation>
    <scope>NUCLEOTIDE SEQUENCE [LARGE SCALE GENOMIC DNA]</scope>
    <source>
        <strain evidence="8">ATCC 43989 / DSM 5975 / JCM 20966 / LMG 6465 / NBRC 14845 / NCIMB 13405 / ORS 571</strain>
    </source>
</reference>
<sequence>MKVMSIFGTRPEAIKMAPLVRAIEASADLSGLVCVTGQHRAMLDQVLSFFGIVPDIDLDVMVPNQTLNGLMSRVLARLDEALATHRPDYVLVHGDTTTALAATLAAFHRGIPVGHVEAGLRTYDLTQPWPEEMNRQVVDRMARDLFSPTEQSAAHLRDERAPGRIFVTGNTVIDALLMTLGRIDADAELKATLDRQFSFLDPGRRLVLVTGHRRENFGEGFAQICEALAALAQRQDIEIVYPVHLNPNVRGPVHERLSGKPNLHLIAPLDYVPFVALMRRANVILTDSGGVQEEAPSLGKPVLVMRDVTERPEAVAAGTVELVGTDAARIVAHVTRILDRADSPSASAARINPYGDGGASRRIVDVLCGRIPLPFHDRAAQRPARMRR</sequence>
<dbReference type="PANTHER" id="PTHR43174:SF2">
    <property type="entry name" value="UDP-N-ACETYLGLUCOSAMINE 2-EPIMERASE"/>
    <property type="match status" value="1"/>
</dbReference>
<dbReference type="InterPro" id="IPR029767">
    <property type="entry name" value="WecB-like"/>
</dbReference>
<dbReference type="EC" id="5.1.3.14" evidence="4"/>
<gene>
    <name evidence="7" type="ordered locus">AZC_3215</name>
</gene>
<dbReference type="SUPFAM" id="SSF53756">
    <property type="entry name" value="UDP-Glycosyltransferase/glycogen phosphorylase"/>
    <property type="match status" value="1"/>
</dbReference>
<reference evidence="7 8" key="4">
    <citation type="journal article" date="2009" name="Appl. Environ. Microbiol.">
        <title>Comparative genome-wide transcriptional profiling of Azorhizobium caulinodans ORS571 grown under free-living and symbiotic conditions.</title>
        <authorList>
            <person name="Tsukada S."/>
            <person name="Aono T."/>
            <person name="Akiba N."/>
            <person name="Lee KB."/>
            <person name="Liu CT."/>
            <person name="Toyazaki H."/>
            <person name="Oyaizu H."/>
        </authorList>
    </citation>
    <scope>NUCLEOTIDE SEQUENCE [LARGE SCALE GENOMIC DNA]</scope>
    <source>
        <strain evidence="8">ATCC 43989 / DSM 5975 / JCM 20966 / LMG 6465 / NBRC 14845 / NCIMB 13405 / ORS 571</strain>
    </source>
</reference>
<feature type="domain" description="UDP-N-acetylglucosamine 2-epimerase" evidence="6">
    <location>
        <begin position="22"/>
        <end position="367"/>
    </location>
</feature>
<evidence type="ECO:0000256" key="3">
    <source>
        <dbReference type="ARBA" id="ARBA00038209"/>
    </source>
</evidence>
<dbReference type="EMBL" id="AP009384">
    <property type="protein sequence ID" value="BAF89213.1"/>
    <property type="molecule type" value="Genomic_DNA"/>
</dbReference>
<comment type="similarity">
    <text evidence="3 5">Belongs to the UDP-N-acetylglucosamine 2-epimerase family.</text>
</comment>
<accession>A8ICI9</accession>
<dbReference type="HOGENOM" id="CLU_041674_1_0_5"/>
<name>A8ICI9_AZOC5</name>
<dbReference type="STRING" id="438753.AZC_3215"/>
<evidence type="ECO:0000256" key="4">
    <source>
        <dbReference type="ARBA" id="ARBA00038858"/>
    </source>
</evidence>
<dbReference type="Proteomes" id="UP000000270">
    <property type="component" value="Chromosome"/>
</dbReference>
<evidence type="ECO:0000256" key="5">
    <source>
        <dbReference type="RuleBase" id="RU003513"/>
    </source>
</evidence>
<proteinExistence type="inferred from homology"/>
<dbReference type="CDD" id="cd03786">
    <property type="entry name" value="GTB_UDP-GlcNAc_2-Epimerase"/>
    <property type="match status" value="1"/>
</dbReference>
<dbReference type="PANTHER" id="PTHR43174">
    <property type="entry name" value="UDP-N-ACETYLGLUCOSAMINE 2-EPIMERASE"/>
    <property type="match status" value="1"/>
</dbReference>
<evidence type="ECO:0000313" key="8">
    <source>
        <dbReference type="Proteomes" id="UP000000270"/>
    </source>
</evidence>
<dbReference type="Gene3D" id="3.40.50.2000">
    <property type="entry name" value="Glycogen Phosphorylase B"/>
    <property type="match status" value="2"/>
</dbReference>
<evidence type="ECO:0000256" key="1">
    <source>
        <dbReference type="ARBA" id="ARBA00023235"/>
    </source>
</evidence>
<dbReference type="GO" id="GO:0008761">
    <property type="term" value="F:UDP-N-acetylglucosamine 2-epimerase activity"/>
    <property type="evidence" value="ECO:0007669"/>
    <property type="project" value="UniProtKB-EC"/>
</dbReference>
<evidence type="ECO:0000259" key="6">
    <source>
        <dbReference type="Pfam" id="PF02350"/>
    </source>
</evidence>
<dbReference type="Pfam" id="PF02350">
    <property type="entry name" value="Epimerase_2"/>
    <property type="match status" value="1"/>
</dbReference>
<reference evidence="7 8" key="3">
    <citation type="journal article" date="2008" name="BMC Genomics">
        <title>The genome of the versatile nitrogen fixer Azorhizobium caulinodans ORS571.</title>
        <authorList>
            <person name="Lee KB."/>
            <person name="Backer P.D."/>
            <person name="Aono T."/>
            <person name="Liu CT."/>
            <person name="Suzuki S."/>
            <person name="Suzuki T."/>
            <person name="Kaneko T."/>
            <person name="Yamada M."/>
            <person name="Tabata S."/>
            <person name="Kupfer D.M."/>
            <person name="Najar F.Z."/>
            <person name="Wiley G.B."/>
            <person name="Roe B."/>
            <person name="Binnewies T.T."/>
            <person name="Ussery D.W."/>
            <person name="D'Haeze W."/>
            <person name="Herder J.D."/>
            <person name="Gevers D."/>
            <person name="Vereecke D."/>
            <person name="Holsters M."/>
            <person name="Oyaizu H."/>
        </authorList>
    </citation>
    <scope>NUCLEOTIDE SEQUENCE [LARGE SCALE GENOMIC DNA]</scope>
    <source>
        <strain evidence="8">ATCC 43989 / DSM 5975 / JCM 20966 / LMG 6465 / NBRC 14845 / NCIMB 13405 / ORS 571</strain>
    </source>
</reference>
<comment type="catalytic activity">
    <reaction evidence="2">
        <text>UDP-N-acetyl-alpha-D-glucosamine = UDP-N-acetyl-alpha-D-mannosamine</text>
        <dbReference type="Rhea" id="RHEA:17213"/>
        <dbReference type="ChEBI" id="CHEBI:57705"/>
        <dbReference type="ChEBI" id="CHEBI:68623"/>
        <dbReference type="EC" id="5.1.3.14"/>
    </reaction>
</comment>
<protein>
    <recommendedName>
        <fullName evidence="4">UDP-N-acetylglucosamine 2-epimerase (non-hydrolyzing)</fullName>
        <ecNumber evidence="4">5.1.3.14</ecNumber>
    </recommendedName>
</protein>
<reference evidence="7 8" key="6">
    <citation type="journal article" date="2011" name="Appl. Environ. Microbiol.">
        <title>Involvement of the azorhizobial chromosome partition gene (parA) in the onset of bacteroid differentiation during Sesbania rostrata stem nodule development.</title>
        <authorList>
            <person name="Liu CT."/>
            <person name="Lee KB."/>
            <person name="Wang YS."/>
            <person name="Peng MH."/>
            <person name="Lee KT."/>
            <person name="Suzuki S."/>
            <person name="Suzuki T."/>
            <person name="Oyaizu H."/>
        </authorList>
    </citation>
    <scope>NUCLEOTIDE SEQUENCE [LARGE SCALE GENOMIC DNA]</scope>
    <source>
        <strain evidence="8">ATCC 43989 / DSM 5975 / JCM 20966 / LMG 6465 / NBRC 14845 / NCIMB 13405 / ORS 571</strain>
    </source>
</reference>
<reference evidence="7 8" key="5">
    <citation type="journal article" date="2010" name="Appl. Environ. Microbiol.">
        <title>phrR-like gene praR of Azorhizobium caulinodans ORS571 is essential for symbiosis with Sesbania rostrata and is involved in expression of reb genes.</title>
        <authorList>
            <person name="Akiba N."/>
            <person name="Aono T."/>
            <person name="Toyazaki H."/>
            <person name="Sato S."/>
            <person name="Oyaizu H."/>
        </authorList>
    </citation>
    <scope>NUCLEOTIDE SEQUENCE [LARGE SCALE GENOMIC DNA]</scope>
    <source>
        <strain evidence="8">ATCC 43989 / DSM 5975 / JCM 20966 / LMG 6465 / NBRC 14845 / NCIMB 13405 / ORS 571</strain>
    </source>
</reference>
<dbReference type="AlphaFoldDB" id="A8ICI9"/>
<evidence type="ECO:0000313" key="7">
    <source>
        <dbReference type="EMBL" id="BAF89213.1"/>
    </source>
</evidence>
<evidence type="ECO:0000256" key="2">
    <source>
        <dbReference type="ARBA" id="ARBA00036080"/>
    </source>
</evidence>
<dbReference type="InterPro" id="IPR003331">
    <property type="entry name" value="UDP_GlcNAc_Epimerase_2_dom"/>
</dbReference>
<keyword evidence="1 5" id="KW-0413">Isomerase</keyword>
<reference evidence="7 8" key="1">
    <citation type="journal article" date="2007" name="Appl. Environ. Microbiol.">
        <title>Rhizobial factors required for stem nodule maturation and maintenance in Sesbania rostrata-Azorhizobium caulinodans ORS571 symbiosis.</title>
        <authorList>
            <person name="Suzuki S."/>
            <person name="Aono T."/>
            <person name="Lee KB."/>
            <person name="Suzuki T."/>
            <person name="Liu CT."/>
            <person name="Miwa H."/>
            <person name="Wakao S."/>
            <person name="Iki T."/>
            <person name="Oyaizu H."/>
        </authorList>
    </citation>
    <scope>NUCLEOTIDE SEQUENCE [LARGE SCALE GENOMIC DNA]</scope>
    <source>
        <strain evidence="8">ATCC 43989 / DSM 5975 / JCM 20966 / LMG 6465 / NBRC 14845 / NCIMB 13405 / ORS 571</strain>
    </source>
</reference>